<evidence type="ECO:0000256" key="5">
    <source>
        <dbReference type="ARBA" id="ARBA00022448"/>
    </source>
</evidence>
<comment type="subcellular location">
    <subcellularLocation>
        <location evidence="1">Cell outer membrane</location>
        <topology evidence="1">Lipid-anchor</topology>
    </subcellularLocation>
</comment>
<feature type="chain" id="PRO_5015428266" description="Outer-membrane lipoprotein LolB" evidence="13">
    <location>
        <begin position="21"/>
        <end position="182"/>
    </location>
</feature>
<reference evidence="14 15" key="1">
    <citation type="submission" date="2018-04" db="EMBL/GenBank/DDBJ databases">
        <title>Denitrifier Microvirgula.</title>
        <authorList>
            <person name="Anderson E."/>
            <person name="Jang J."/>
            <person name="Ishii S."/>
        </authorList>
    </citation>
    <scope>NUCLEOTIDE SEQUENCE [LARGE SCALE GENOMIC DNA]</scope>
    <source>
        <strain evidence="14 15">BE2.4</strain>
    </source>
</reference>
<gene>
    <name evidence="14" type="ORF">DAI18_09085</name>
</gene>
<evidence type="ECO:0000256" key="2">
    <source>
        <dbReference type="ARBA" id="ARBA00009696"/>
    </source>
</evidence>
<keyword evidence="15" id="KW-1185">Reference proteome</keyword>
<keyword evidence="6 13" id="KW-0732">Signal</keyword>
<evidence type="ECO:0000256" key="1">
    <source>
        <dbReference type="ARBA" id="ARBA00004459"/>
    </source>
</evidence>
<dbReference type="SUPFAM" id="SSF89392">
    <property type="entry name" value="Prokaryotic lipoproteins and lipoprotein localization factors"/>
    <property type="match status" value="1"/>
</dbReference>
<dbReference type="Gene3D" id="2.50.20.10">
    <property type="entry name" value="Lipoprotein localisation LolA/LolB/LppX"/>
    <property type="match status" value="1"/>
</dbReference>
<keyword evidence="5" id="KW-0813">Transport</keyword>
<proteinExistence type="inferred from homology"/>
<evidence type="ECO:0000256" key="13">
    <source>
        <dbReference type="SAM" id="SignalP"/>
    </source>
</evidence>
<evidence type="ECO:0000256" key="10">
    <source>
        <dbReference type="ARBA" id="ARBA00023186"/>
    </source>
</evidence>
<name>A0A2S0P9X1_9NEIS</name>
<dbReference type="InterPro" id="IPR004565">
    <property type="entry name" value="OM_lipoprot_LolB"/>
</dbReference>
<comment type="similarity">
    <text evidence="2">Belongs to the LolB family.</text>
</comment>
<dbReference type="RefSeq" id="WP_028499585.1">
    <property type="nucleotide sequence ID" value="NZ_CP028519.1"/>
</dbReference>
<dbReference type="KEGG" id="maer:DAI18_09085"/>
<dbReference type="GO" id="GO:0009279">
    <property type="term" value="C:cell outer membrane"/>
    <property type="evidence" value="ECO:0007669"/>
    <property type="project" value="UniProtKB-SubCell"/>
</dbReference>
<accession>A0A2S0P9X1</accession>
<sequence>MSRWHRLLALLPVVLMAACAQLRPMAPVDAGHQAEAPDFRIDGRLAVKATGKGHYGNFDWKRVAGVDDVAVMSPLGQIVATLNRQRDAVCLVAHQRERCAADTEQLTEAELGWPLPLDNLGWWILGRPAPGAWQQDGAGFVQDGWRIVAESPVDTPAGPRPTRVTLTRGSDLEIRFAINGWQ</sequence>
<evidence type="ECO:0000256" key="9">
    <source>
        <dbReference type="ARBA" id="ARBA00023139"/>
    </source>
</evidence>
<dbReference type="InterPro" id="IPR029046">
    <property type="entry name" value="LolA/LolB/LppX"/>
</dbReference>
<dbReference type="EMBL" id="CP028519">
    <property type="protein sequence ID" value="AVY94178.1"/>
    <property type="molecule type" value="Genomic_DNA"/>
</dbReference>
<protein>
    <recommendedName>
        <fullName evidence="4">Outer-membrane lipoprotein LolB</fullName>
    </recommendedName>
</protein>
<comment type="subunit">
    <text evidence="3">Monomer.</text>
</comment>
<dbReference type="PROSITE" id="PS51257">
    <property type="entry name" value="PROKAR_LIPOPROTEIN"/>
    <property type="match status" value="1"/>
</dbReference>
<dbReference type="CDD" id="cd16326">
    <property type="entry name" value="LolB"/>
    <property type="match status" value="1"/>
</dbReference>
<organism evidence="14 15">
    <name type="scientific">Microvirgula aerodenitrificans</name>
    <dbReference type="NCBI Taxonomy" id="57480"/>
    <lineage>
        <taxon>Bacteria</taxon>
        <taxon>Pseudomonadati</taxon>
        <taxon>Pseudomonadota</taxon>
        <taxon>Betaproteobacteria</taxon>
        <taxon>Neisseriales</taxon>
        <taxon>Aquaspirillaceae</taxon>
        <taxon>Microvirgula</taxon>
    </lineage>
</organism>
<evidence type="ECO:0000256" key="12">
    <source>
        <dbReference type="ARBA" id="ARBA00023288"/>
    </source>
</evidence>
<keyword evidence="8" id="KW-0472">Membrane</keyword>
<dbReference type="Pfam" id="PF03550">
    <property type="entry name" value="LolB"/>
    <property type="match status" value="1"/>
</dbReference>
<keyword evidence="12 14" id="KW-0449">Lipoprotein</keyword>
<dbReference type="Proteomes" id="UP000244173">
    <property type="component" value="Chromosome"/>
</dbReference>
<evidence type="ECO:0000256" key="8">
    <source>
        <dbReference type="ARBA" id="ARBA00023136"/>
    </source>
</evidence>
<evidence type="ECO:0000256" key="7">
    <source>
        <dbReference type="ARBA" id="ARBA00022927"/>
    </source>
</evidence>
<keyword evidence="9" id="KW-0564">Palmitate</keyword>
<evidence type="ECO:0000256" key="4">
    <source>
        <dbReference type="ARBA" id="ARBA00016202"/>
    </source>
</evidence>
<evidence type="ECO:0000313" key="14">
    <source>
        <dbReference type="EMBL" id="AVY94178.1"/>
    </source>
</evidence>
<keyword evidence="11" id="KW-0998">Cell outer membrane</keyword>
<keyword evidence="10" id="KW-0143">Chaperone</keyword>
<dbReference type="OrthoDB" id="5296388at2"/>
<evidence type="ECO:0000256" key="11">
    <source>
        <dbReference type="ARBA" id="ARBA00023237"/>
    </source>
</evidence>
<evidence type="ECO:0000256" key="6">
    <source>
        <dbReference type="ARBA" id="ARBA00022729"/>
    </source>
</evidence>
<dbReference type="GO" id="GO:0015031">
    <property type="term" value="P:protein transport"/>
    <property type="evidence" value="ECO:0007669"/>
    <property type="project" value="UniProtKB-KW"/>
</dbReference>
<evidence type="ECO:0000256" key="3">
    <source>
        <dbReference type="ARBA" id="ARBA00011245"/>
    </source>
</evidence>
<feature type="signal peptide" evidence="13">
    <location>
        <begin position="1"/>
        <end position="20"/>
    </location>
</feature>
<evidence type="ECO:0000313" key="15">
    <source>
        <dbReference type="Proteomes" id="UP000244173"/>
    </source>
</evidence>
<dbReference type="AlphaFoldDB" id="A0A2S0P9X1"/>
<keyword evidence="7" id="KW-0653">Protein transport</keyword>
<dbReference type="STRING" id="1122240.GCA_000620105_02580"/>